<organism evidence="7">
    <name type="scientific">Grammatophora oceanica</name>
    <dbReference type="NCBI Taxonomy" id="210454"/>
    <lineage>
        <taxon>Eukaryota</taxon>
        <taxon>Sar</taxon>
        <taxon>Stramenopiles</taxon>
        <taxon>Ochrophyta</taxon>
        <taxon>Bacillariophyta</taxon>
        <taxon>Fragilariophyceae</taxon>
        <taxon>Fragilariophycidae</taxon>
        <taxon>Rhabdonematales</taxon>
        <taxon>Grammatophoraceae</taxon>
        <taxon>Grammatophora</taxon>
    </lineage>
</organism>
<feature type="compositionally biased region" description="Basic and acidic residues" evidence="5">
    <location>
        <begin position="186"/>
        <end position="207"/>
    </location>
</feature>
<dbReference type="GO" id="GO:0007189">
    <property type="term" value="P:adenylate cyclase-activating G protein-coupled receptor signaling pathway"/>
    <property type="evidence" value="ECO:0007669"/>
    <property type="project" value="TreeGrafter"/>
</dbReference>
<feature type="transmembrane region" description="Helical" evidence="6">
    <location>
        <begin position="12"/>
        <end position="36"/>
    </location>
</feature>
<evidence type="ECO:0000256" key="4">
    <source>
        <dbReference type="ARBA" id="ARBA00023136"/>
    </source>
</evidence>
<evidence type="ECO:0000313" key="7">
    <source>
        <dbReference type="EMBL" id="CAD9281831.1"/>
    </source>
</evidence>
<dbReference type="GO" id="GO:0004930">
    <property type="term" value="F:G protein-coupled receptor activity"/>
    <property type="evidence" value="ECO:0007669"/>
    <property type="project" value="TreeGrafter"/>
</dbReference>
<comment type="subcellular location">
    <subcellularLocation>
        <location evidence="1">Membrane</location>
        <topology evidence="1">Multi-pass membrane protein</topology>
    </subcellularLocation>
</comment>
<gene>
    <name evidence="7" type="ORF">GOCE00092_LOCUS10742</name>
</gene>
<feature type="transmembrane region" description="Helical" evidence="6">
    <location>
        <begin position="467"/>
        <end position="490"/>
    </location>
</feature>
<feature type="transmembrane region" description="Helical" evidence="6">
    <location>
        <begin position="354"/>
        <end position="381"/>
    </location>
</feature>
<proteinExistence type="predicted"/>
<dbReference type="PANTHER" id="PTHR23112:SF0">
    <property type="entry name" value="TRANSMEMBRANE PROTEIN 116"/>
    <property type="match status" value="1"/>
</dbReference>
<feature type="transmembrane region" description="Helical" evidence="6">
    <location>
        <begin position="48"/>
        <end position="67"/>
    </location>
</feature>
<evidence type="ECO:0000256" key="6">
    <source>
        <dbReference type="SAM" id="Phobius"/>
    </source>
</evidence>
<evidence type="ECO:0000256" key="5">
    <source>
        <dbReference type="SAM" id="MobiDB-lite"/>
    </source>
</evidence>
<evidence type="ECO:0000256" key="1">
    <source>
        <dbReference type="ARBA" id="ARBA00004141"/>
    </source>
</evidence>
<feature type="transmembrane region" description="Helical" evidence="6">
    <location>
        <begin position="436"/>
        <end position="455"/>
    </location>
</feature>
<dbReference type="GO" id="GO:0005886">
    <property type="term" value="C:plasma membrane"/>
    <property type="evidence" value="ECO:0007669"/>
    <property type="project" value="TreeGrafter"/>
</dbReference>
<evidence type="ECO:0000256" key="3">
    <source>
        <dbReference type="ARBA" id="ARBA00022989"/>
    </source>
</evidence>
<dbReference type="Gene3D" id="1.20.1070.10">
    <property type="entry name" value="Rhodopsin 7-helix transmembrane proteins"/>
    <property type="match status" value="1"/>
</dbReference>
<name>A0A7S1Y7A8_9STRA</name>
<accession>A0A7S1Y7A8</accession>
<evidence type="ECO:0008006" key="8">
    <source>
        <dbReference type="Google" id="ProtNLM"/>
    </source>
</evidence>
<protein>
    <recommendedName>
        <fullName evidence="8">G-protein coupled receptors family 1 profile domain-containing protein</fullName>
    </recommendedName>
</protein>
<dbReference type="PANTHER" id="PTHR23112">
    <property type="entry name" value="G PROTEIN-COUPLED RECEPTOR 157-RELATED"/>
    <property type="match status" value="1"/>
</dbReference>
<dbReference type="CDD" id="cd00637">
    <property type="entry name" value="7tm_classA_rhodopsin-like"/>
    <property type="match status" value="1"/>
</dbReference>
<dbReference type="EMBL" id="HBGK01021123">
    <property type="protein sequence ID" value="CAD9281831.1"/>
    <property type="molecule type" value="Transcribed_RNA"/>
</dbReference>
<keyword evidence="2 6" id="KW-0812">Transmembrane</keyword>
<feature type="region of interest" description="Disordered" evidence="5">
    <location>
        <begin position="186"/>
        <end position="236"/>
    </location>
</feature>
<reference evidence="7" key="1">
    <citation type="submission" date="2021-01" db="EMBL/GenBank/DDBJ databases">
        <authorList>
            <person name="Corre E."/>
            <person name="Pelletier E."/>
            <person name="Niang G."/>
            <person name="Scheremetjew M."/>
            <person name="Finn R."/>
            <person name="Kale V."/>
            <person name="Holt S."/>
            <person name="Cochrane G."/>
            <person name="Meng A."/>
            <person name="Brown T."/>
            <person name="Cohen L."/>
        </authorList>
    </citation>
    <scope>NUCLEOTIDE SEQUENCE</scope>
    <source>
        <strain evidence="7">CCMP 410</strain>
    </source>
</reference>
<dbReference type="AlphaFoldDB" id="A0A7S1Y7A8"/>
<feature type="compositionally biased region" description="Polar residues" evidence="5">
    <location>
        <begin position="209"/>
        <end position="223"/>
    </location>
</feature>
<keyword evidence="3 6" id="KW-1133">Transmembrane helix</keyword>
<sequence>MDNLNDAQERALMILPAVSGSLSILGSACIVYMVLVKKPTKRTTYHRLLLGMSMLEILFSSQALFAFKILPDIHPYALFDTSSGHEAHGHDHHHNVTSNNSSDHPMISGNKTMEAAMNHTSNHKGSGAGVENETSSMVGHHRSMTGAYSTERTSKELSRLLGTSNIISYRSLQVNVRVRGEAGGHYMAHNDGENQKPEEEKKKEGVMDHSTSQAANNITSLASDKNENTDVEDEQEPQSIEDILADYVSIAACNAVGFLTHLAIGVAGYNAALSIYYFLTICWRMKAEVLARLVEPILHGTILVYIFGTATASVLLELFNVDECGLMCYIAPFPYNCIDDEDVDCIRGEESESYIWWFTFMELILFFAIIFICQASIYWYVRRTIRRIRRYSFDGRTSTAGSGSSCISRMCMKKSRGEGALSDQNKKLREVALQSGLYLAVFAVTWLPFTLTRLAHMFHVPFVHNNFVLFAFIIAVTFPLQGFLNFLVFLRPVYNKYRASNKEATMFRVFWAALSGYDMRSWRQASRVFASSSEVESRDASYESGSRFRTTQKRVTQAIARRMSFDGLSTSRSEVSIEEFVEDIADEGEKGNCSAPSVPPHDSDDIQLRSSCAPRLDGADQRCLARENSIEYGEYQMRLSGLSSRAEISLNDSLADLSDTSHQC</sequence>
<feature type="transmembrane region" description="Helical" evidence="6">
    <location>
        <begin position="258"/>
        <end position="279"/>
    </location>
</feature>
<keyword evidence="4 6" id="KW-0472">Membrane</keyword>
<evidence type="ECO:0000256" key="2">
    <source>
        <dbReference type="ARBA" id="ARBA00022692"/>
    </source>
</evidence>
<feature type="transmembrane region" description="Helical" evidence="6">
    <location>
        <begin position="300"/>
        <end position="319"/>
    </location>
</feature>
<dbReference type="SUPFAM" id="SSF81321">
    <property type="entry name" value="Family A G protein-coupled receptor-like"/>
    <property type="match status" value="1"/>
</dbReference>